<evidence type="ECO:0000259" key="3">
    <source>
        <dbReference type="PROSITE" id="PS50110"/>
    </source>
</evidence>
<dbReference type="Pfam" id="PF00072">
    <property type="entry name" value="Response_reg"/>
    <property type="match status" value="1"/>
</dbReference>
<evidence type="ECO:0000313" key="4">
    <source>
        <dbReference type="EMBL" id="MDN4164557.1"/>
    </source>
</evidence>
<comment type="caution">
    <text evidence="4">The sequence shown here is derived from an EMBL/GenBank/DDBJ whole genome shotgun (WGS) entry which is preliminary data.</text>
</comment>
<dbReference type="InterPro" id="IPR011006">
    <property type="entry name" value="CheY-like_superfamily"/>
</dbReference>
<dbReference type="Gene3D" id="3.40.50.2300">
    <property type="match status" value="1"/>
</dbReference>
<dbReference type="EMBL" id="JAUHJS010000002">
    <property type="protein sequence ID" value="MDN4164557.1"/>
    <property type="molecule type" value="Genomic_DNA"/>
</dbReference>
<keyword evidence="5" id="KW-1185">Reference proteome</keyword>
<evidence type="ECO:0000313" key="5">
    <source>
        <dbReference type="Proteomes" id="UP001168552"/>
    </source>
</evidence>
<dbReference type="SMART" id="SM00448">
    <property type="entry name" value="REC"/>
    <property type="match status" value="1"/>
</dbReference>
<dbReference type="PANTHER" id="PTHR44591:SF19">
    <property type="entry name" value="TWO-COMPONENT RESPONSE REGULATOR-RELATED"/>
    <property type="match status" value="1"/>
</dbReference>
<accession>A0ABT8F277</accession>
<dbReference type="Proteomes" id="UP001168552">
    <property type="component" value="Unassembled WGS sequence"/>
</dbReference>
<dbReference type="PROSITE" id="PS50110">
    <property type="entry name" value="RESPONSE_REGULATORY"/>
    <property type="match status" value="1"/>
</dbReference>
<gene>
    <name evidence="4" type="ORF">QWY31_03535</name>
</gene>
<keyword evidence="1 2" id="KW-0597">Phosphoprotein</keyword>
<dbReference type="InterPro" id="IPR001789">
    <property type="entry name" value="Sig_transdc_resp-reg_receiver"/>
</dbReference>
<organism evidence="4 5">
    <name type="scientific">Shiella aurantiaca</name>
    <dbReference type="NCBI Taxonomy" id="3058365"/>
    <lineage>
        <taxon>Bacteria</taxon>
        <taxon>Pseudomonadati</taxon>
        <taxon>Bacteroidota</taxon>
        <taxon>Cytophagia</taxon>
        <taxon>Cytophagales</taxon>
        <taxon>Shiellaceae</taxon>
        <taxon>Shiella</taxon>
    </lineage>
</organism>
<dbReference type="PANTHER" id="PTHR44591">
    <property type="entry name" value="STRESS RESPONSE REGULATOR PROTEIN 1"/>
    <property type="match status" value="1"/>
</dbReference>
<dbReference type="RefSeq" id="WP_320003560.1">
    <property type="nucleotide sequence ID" value="NZ_JAUHJS010000002.1"/>
</dbReference>
<proteinExistence type="predicted"/>
<dbReference type="SUPFAM" id="SSF52172">
    <property type="entry name" value="CheY-like"/>
    <property type="match status" value="1"/>
</dbReference>
<evidence type="ECO:0000256" key="2">
    <source>
        <dbReference type="PROSITE-ProRule" id="PRU00169"/>
    </source>
</evidence>
<evidence type="ECO:0000256" key="1">
    <source>
        <dbReference type="ARBA" id="ARBA00022553"/>
    </source>
</evidence>
<name>A0ABT8F277_9BACT</name>
<feature type="modified residue" description="4-aspartylphosphate" evidence="2">
    <location>
        <position position="55"/>
    </location>
</feature>
<protein>
    <submittedName>
        <fullName evidence="4">Response regulator</fullName>
    </submittedName>
</protein>
<feature type="domain" description="Response regulatory" evidence="3">
    <location>
        <begin position="6"/>
        <end position="121"/>
    </location>
</feature>
<dbReference type="InterPro" id="IPR050595">
    <property type="entry name" value="Bact_response_regulator"/>
</dbReference>
<reference evidence="4" key="1">
    <citation type="submission" date="2023-06" db="EMBL/GenBank/DDBJ databases">
        <title>Cytophagales bacterium Strain LB-30, isolated from soil.</title>
        <authorList>
            <person name="Liu B."/>
        </authorList>
    </citation>
    <scope>NUCLEOTIDE SEQUENCE</scope>
    <source>
        <strain evidence="4">LB-30</strain>
    </source>
</reference>
<sequence length="121" mass="13812">MDSKCKVLYIDDEKINLLVFMKVMEAKFDVLVALSGAEGLEILEKEPDVTHVISDMKMPEMSGLEFVHEASKTFPDKRFYLLSGFAIDDEIQEALDSKLIISYFTKPADYNKIEKVLVENN</sequence>